<protein>
    <submittedName>
        <fullName evidence="3">Tetrathionate reductase subunit A</fullName>
        <ecNumber evidence="3">1.8.-.-</ecNumber>
    </submittedName>
</protein>
<dbReference type="InterPro" id="IPR050123">
    <property type="entry name" value="Prok_molybdopt-oxidoreductase"/>
</dbReference>
<dbReference type="GO" id="GO:0016491">
    <property type="term" value="F:oxidoreductase activity"/>
    <property type="evidence" value="ECO:0007669"/>
    <property type="project" value="UniProtKB-KW"/>
</dbReference>
<dbReference type="InterPro" id="IPR009010">
    <property type="entry name" value="Asp_de-COase-like_dom_sf"/>
</dbReference>
<dbReference type="SUPFAM" id="SSF50692">
    <property type="entry name" value="ADC-like"/>
    <property type="match status" value="1"/>
</dbReference>
<proteinExistence type="predicted"/>
<dbReference type="AlphaFoldDB" id="A0A120G8V7"/>
<evidence type="ECO:0000259" key="2">
    <source>
        <dbReference type="Pfam" id="PF01568"/>
    </source>
</evidence>
<name>A0A120G8V7_PSEFL</name>
<organism evidence="3 4">
    <name type="scientific">Pseudomonas fluorescens</name>
    <dbReference type="NCBI Taxonomy" id="294"/>
    <lineage>
        <taxon>Bacteria</taxon>
        <taxon>Pseudomonadati</taxon>
        <taxon>Pseudomonadota</taxon>
        <taxon>Gammaproteobacteria</taxon>
        <taxon>Pseudomonadales</taxon>
        <taxon>Pseudomonadaceae</taxon>
        <taxon>Pseudomonas</taxon>
    </lineage>
</organism>
<dbReference type="GO" id="GO:0043546">
    <property type="term" value="F:molybdopterin cofactor binding"/>
    <property type="evidence" value="ECO:0007669"/>
    <property type="project" value="InterPro"/>
</dbReference>
<dbReference type="Pfam" id="PF01568">
    <property type="entry name" value="Molydop_binding"/>
    <property type="match status" value="1"/>
</dbReference>
<dbReference type="PANTHER" id="PTHR43105:SF9">
    <property type="entry name" value="NADPH-FE(3+) OXIDOREDUCTASE SUBUNIT ALPHA"/>
    <property type="match status" value="1"/>
</dbReference>
<gene>
    <name evidence="3" type="primary">ttrA</name>
    <name evidence="3" type="ORF">PFLmoz3_00866</name>
</gene>
<comment type="caution">
    <text evidence="3">The sequence shown here is derived from an EMBL/GenBank/DDBJ whole genome shotgun (WGS) entry which is preliminary data.</text>
</comment>
<feature type="domain" description="Molybdopterin dinucleotide-binding" evidence="2">
    <location>
        <begin position="3"/>
        <end position="113"/>
    </location>
</feature>
<sequence length="119" mass="12801">MRSNNSWMHNYHRLVKGKPRHQLLMHPDDLASRQLSDGQRVRVSSRIGMVEVEVAASTDMMPGVVSLPHGWGHGRPGVQMSIASGQPGASANDLTDERQLDELSGNAALNGVPVKVAAA</sequence>
<reference evidence="3 4" key="1">
    <citation type="submission" date="2015-05" db="EMBL/GenBank/DDBJ databases">
        <title>A genomic and transcriptomic approach to investigate the blue pigment phenotype in Pseudomonas fluorescens.</title>
        <authorList>
            <person name="Andreani N.A."/>
            <person name="Cardazzo B."/>
        </authorList>
    </citation>
    <scope>NUCLEOTIDE SEQUENCE [LARGE SCALE GENOMIC DNA]</scope>
    <source>
        <strain evidence="3 4">Ps_22</strain>
    </source>
</reference>
<dbReference type="PANTHER" id="PTHR43105">
    <property type="entry name" value="RESPIRATORY NITRATE REDUCTASE"/>
    <property type="match status" value="1"/>
</dbReference>
<dbReference type="InterPro" id="IPR006657">
    <property type="entry name" value="MoPterin_dinucl-bd_dom"/>
</dbReference>
<dbReference type="Proteomes" id="UP000061348">
    <property type="component" value="Unassembled WGS sequence"/>
</dbReference>
<evidence type="ECO:0000313" key="3">
    <source>
        <dbReference type="EMBL" id="KWV89444.1"/>
    </source>
</evidence>
<dbReference type="Gene3D" id="2.40.40.20">
    <property type="match status" value="1"/>
</dbReference>
<dbReference type="GO" id="GO:0045333">
    <property type="term" value="P:cellular respiration"/>
    <property type="evidence" value="ECO:0007669"/>
    <property type="project" value="UniProtKB-ARBA"/>
</dbReference>
<dbReference type="EMBL" id="LCYA01000046">
    <property type="protein sequence ID" value="KWV89444.1"/>
    <property type="molecule type" value="Genomic_DNA"/>
</dbReference>
<accession>A0A120G8V7</accession>
<dbReference type="PATRIC" id="fig|294.194.peg.1001"/>
<dbReference type="GO" id="GO:0016020">
    <property type="term" value="C:membrane"/>
    <property type="evidence" value="ECO:0007669"/>
    <property type="project" value="TreeGrafter"/>
</dbReference>
<keyword evidence="1 3" id="KW-0560">Oxidoreductase</keyword>
<evidence type="ECO:0000256" key="1">
    <source>
        <dbReference type="ARBA" id="ARBA00023002"/>
    </source>
</evidence>
<dbReference type="EC" id="1.8.-.-" evidence="3"/>
<evidence type="ECO:0000313" key="4">
    <source>
        <dbReference type="Proteomes" id="UP000061348"/>
    </source>
</evidence>
<dbReference type="GO" id="GO:1990204">
    <property type="term" value="C:oxidoreductase complex"/>
    <property type="evidence" value="ECO:0007669"/>
    <property type="project" value="UniProtKB-ARBA"/>
</dbReference>